<organism evidence="1 2">
    <name type="scientific">Xaviernesmea rhizosphaerae</name>
    <dbReference type="NCBI Taxonomy" id="1672749"/>
    <lineage>
        <taxon>Bacteria</taxon>
        <taxon>Pseudomonadati</taxon>
        <taxon>Pseudomonadota</taxon>
        <taxon>Alphaproteobacteria</taxon>
        <taxon>Hyphomicrobiales</taxon>
        <taxon>Rhizobiaceae</taxon>
        <taxon>Rhizobium/Agrobacterium group</taxon>
        <taxon>Xaviernesmea</taxon>
    </lineage>
</organism>
<dbReference type="Gene3D" id="3.30.420.310">
    <property type="entry name" value="2-keto-3-deoxy-galactonokinase, C-terminal domain"/>
    <property type="match status" value="1"/>
</dbReference>
<dbReference type="AlphaFoldDB" id="A0A1Q9AH66"/>
<name>A0A1Q9AH66_9HYPH</name>
<dbReference type="CDD" id="cd24012">
    <property type="entry name" value="ASKHA_NBD_KDGal-kinase"/>
    <property type="match status" value="1"/>
</dbReference>
<proteinExistence type="predicted"/>
<dbReference type="InterPro" id="IPR007729">
    <property type="entry name" value="DGOK"/>
</dbReference>
<evidence type="ECO:0000313" key="1">
    <source>
        <dbReference type="EMBL" id="OLP54529.1"/>
    </source>
</evidence>
<gene>
    <name evidence="1" type="ORF">BJF92_03750</name>
</gene>
<sequence length="306" mass="31914">MTTEAIYAAVDWGTTSFRLWLIGADGTPLAERRAGEGMTTAAQEGFSAVLERHLAALDAPAHLPVMICGMAGARQGWMDAGYLDVPARLDAIVGRAVTVPDPNRDIRILPGLAQRLEAAPDVMRGEETQLMGAAGDLGPGSHLLCMPGTHSKWVRLRDGAVEGFSTFMTGELFDVIGKQSILRHAIEGAGPFDGSHPAFLDAVKTACISSARFSNLVFSLRSGQLLHGLDATSAKARLSGLLIGLEIAGARDTAPDALHVQLIASGAMAALYTAALEAATLGATVIDADQAVRRGLHAAASAVWPS</sequence>
<dbReference type="Pfam" id="PF05035">
    <property type="entry name" value="DGOK"/>
    <property type="match status" value="1"/>
</dbReference>
<comment type="caution">
    <text evidence="1">The sequence shown here is derived from an EMBL/GenBank/DDBJ whole genome shotgun (WGS) entry which is preliminary data.</text>
</comment>
<dbReference type="InterPro" id="IPR042257">
    <property type="entry name" value="DGOK_C"/>
</dbReference>
<evidence type="ECO:0000313" key="2">
    <source>
        <dbReference type="Proteomes" id="UP000186143"/>
    </source>
</evidence>
<keyword evidence="1" id="KW-0418">Kinase</keyword>
<dbReference type="GO" id="GO:0008671">
    <property type="term" value="F:2-dehydro-3-deoxygalactonokinase activity"/>
    <property type="evidence" value="ECO:0007669"/>
    <property type="project" value="InterPro"/>
</dbReference>
<dbReference type="SUPFAM" id="SSF53067">
    <property type="entry name" value="Actin-like ATPase domain"/>
    <property type="match status" value="1"/>
</dbReference>
<keyword evidence="1" id="KW-0808">Transferase</keyword>
<dbReference type="Proteomes" id="UP000186143">
    <property type="component" value="Unassembled WGS sequence"/>
</dbReference>
<dbReference type="Gene3D" id="3.30.420.300">
    <property type="entry name" value="2-keto-3-deoxy-galactonokinase, substrate binding domain"/>
    <property type="match status" value="1"/>
</dbReference>
<reference evidence="1 2" key="1">
    <citation type="submission" date="2016-09" db="EMBL/GenBank/DDBJ databases">
        <title>Rhizobium sp. nov., a novel species isolated from the rice rhizosphere.</title>
        <authorList>
            <person name="Zhao J."/>
            <person name="Zhang X."/>
        </authorList>
    </citation>
    <scope>NUCLEOTIDE SEQUENCE [LARGE SCALE GENOMIC DNA]</scope>
    <source>
        <strain evidence="1 2">MH17</strain>
    </source>
</reference>
<accession>A0A1Q9AH66</accession>
<dbReference type="STRING" id="1672749.BJF92_03750"/>
<dbReference type="InterPro" id="IPR043129">
    <property type="entry name" value="ATPase_NBD"/>
</dbReference>
<dbReference type="EMBL" id="MKIO01000033">
    <property type="protein sequence ID" value="OLP54529.1"/>
    <property type="molecule type" value="Genomic_DNA"/>
</dbReference>
<dbReference type="GO" id="GO:0034194">
    <property type="term" value="P:D-galactonate catabolic process"/>
    <property type="evidence" value="ECO:0007669"/>
    <property type="project" value="InterPro"/>
</dbReference>
<dbReference type="RefSeq" id="WP_075635715.1">
    <property type="nucleotide sequence ID" value="NZ_MKIO01000033.1"/>
</dbReference>
<dbReference type="InterPro" id="IPR042258">
    <property type="entry name" value="DGOK_N"/>
</dbReference>
<protein>
    <submittedName>
        <fullName evidence="1">2-dehydro-3-deoxygalactonokinase</fullName>
    </submittedName>
</protein>